<sequence length="87" mass="10617">MAKQVPSQYSFIKKSWFNNYDKHIYEAAMYSENGNMEDYHDDLIARIWLVKLNKMTDQYLRYCWFYKQGAESVERKDTVDMKTIFVH</sequence>
<keyword evidence="2" id="KW-1185">Reference proteome</keyword>
<organism evidence="1 2">
    <name type="scientific">Mucilaginibacter galii</name>
    <dbReference type="NCBI Taxonomy" id="2005073"/>
    <lineage>
        <taxon>Bacteria</taxon>
        <taxon>Pseudomonadati</taxon>
        <taxon>Bacteroidota</taxon>
        <taxon>Sphingobacteriia</taxon>
        <taxon>Sphingobacteriales</taxon>
        <taxon>Sphingobacteriaceae</taxon>
        <taxon>Mucilaginibacter</taxon>
    </lineage>
</organism>
<evidence type="ECO:0000313" key="2">
    <source>
        <dbReference type="Proteomes" id="UP000662074"/>
    </source>
</evidence>
<dbReference type="EMBL" id="BMDO01000011">
    <property type="protein sequence ID" value="GGI52229.1"/>
    <property type="molecule type" value="Genomic_DNA"/>
</dbReference>
<comment type="caution">
    <text evidence="1">The sequence shown here is derived from an EMBL/GenBank/DDBJ whole genome shotgun (WGS) entry which is preliminary data.</text>
</comment>
<reference evidence="1" key="1">
    <citation type="journal article" date="2014" name="Int. J. Syst. Evol. Microbiol.">
        <title>Complete genome sequence of Corynebacterium casei LMG S-19264T (=DSM 44701T), isolated from a smear-ripened cheese.</title>
        <authorList>
            <consortium name="US DOE Joint Genome Institute (JGI-PGF)"/>
            <person name="Walter F."/>
            <person name="Albersmeier A."/>
            <person name="Kalinowski J."/>
            <person name="Ruckert C."/>
        </authorList>
    </citation>
    <scope>NUCLEOTIDE SEQUENCE</scope>
    <source>
        <strain evidence="1">CCM 8711</strain>
    </source>
</reference>
<reference evidence="1" key="2">
    <citation type="submission" date="2020-09" db="EMBL/GenBank/DDBJ databases">
        <authorList>
            <person name="Sun Q."/>
            <person name="Sedlacek I."/>
        </authorList>
    </citation>
    <scope>NUCLEOTIDE SEQUENCE</scope>
    <source>
        <strain evidence="1">CCM 8711</strain>
    </source>
</reference>
<dbReference type="Proteomes" id="UP000662074">
    <property type="component" value="Unassembled WGS sequence"/>
</dbReference>
<name>A0A917JEG2_9SPHI</name>
<protein>
    <submittedName>
        <fullName evidence="1">Uncharacterized protein</fullName>
    </submittedName>
</protein>
<gene>
    <name evidence="1" type="ORF">GCM10011425_34410</name>
</gene>
<evidence type="ECO:0000313" key="1">
    <source>
        <dbReference type="EMBL" id="GGI52229.1"/>
    </source>
</evidence>
<dbReference type="AlphaFoldDB" id="A0A917JEG2"/>
<proteinExistence type="predicted"/>
<accession>A0A917JEG2</accession>